<dbReference type="AlphaFoldDB" id="A0A1I2B9Z3"/>
<feature type="region of interest" description="Disordered" evidence="3">
    <location>
        <begin position="1"/>
        <end position="25"/>
    </location>
</feature>
<evidence type="ECO:0000256" key="2">
    <source>
        <dbReference type="ARBA" id="ARBA00022553"/>
    </source>
</evidence>
<feature type="compositionally biased region" description="Low complexity" evidence="3">
    <location>
        <begin position="7"/>
        <end position="25"/>
    </location>
</feature>
<dbReference type="InterPro" id="IPR006162">
    <property type="entry name" value="Ppantetheine_attach_site"/>
</dbReference>
<gene>
    <name evidence="5" type="ORF">SAMN05216251_103411</name>
</gene>
<dbReference type="RefSeq" id="WP_093712599.1">
    <property type="nucleotide sequence ID" value="NZ_FONG01000003.1"/>
</dbReference>
<dbReference type="InterPro" id="IPR009081">
    <property type="entry name" value="PP-bd_ACP"/>
</dbReference>
<dbReference type="EMBL" id="FONG01000003">
    <property type="protein sequence ID" value="SFE52889.1"/>
    <property type="molecule type" value="Genomic_DNA"/>
</dbReference>
<dbReference type="PROSITE" id="PS00012">
    <property type="entry name" value="PHOSPHOPANTETHEINE"/>
    <property type="match status" value="1"/>
</dbReference>
<organism evidence="5 6">
    <name type="scientific">Actinacidiphila alni</name>
    <dbReference type="NCBI Taxonomy" id="380248"/>
    <lineage>
        <taxon>Bacteria</taxon>
        <taxon>Bacillati</taxon>
        <taxon>Actinomycetota</taxon>
        <taxon>Actinomycetes</taxon>
        <taxon>Kitasatosporales</taxon>
        <taxon>Streptomycetaceae</taxon>
        <taxon>Actinacidiphila</taxon>
    </lineage>
</organism>
<name>A0A1I2B9Z3_9ACTN</name>
<keyword evidence="2" id="KW-0597">Phosphoprotein</keyword>
<dbReference type="STRING" id="380248.SAMN05216251_103411"/>
<feature type="domain" description="Carrier" evidence="4">
    <location>
        <begin position="36"/>
        <end position="112"/>
    </location>
</feature>
<accession>A0A1I2B9Z3</accession>
<dbReference type="SUPFAM" id="SSF47336">
    <property type="entry name" value="ACP-like"/>
    <property type="match status" value="1"/>
</dbReference>
<evidence type="ECO:0000313" key="5">
    <source>
        <dbReference type="EMBL" id="SFE52889.1"/>
    </source>
</evidence>
<sequence>MTPNPVGPSATATGPDAPSTTTGTAGTAAEAGAIGAAGNLDPDGLRRTVAEVLGIDPERLGEDDNLVAAGVDSVKVMTISAHLRRHRVRVSFARMIEEPTLLAWWRLVEEGRAAS</sequence>
<keyword evidence="6" id="KW-1185">Reference proteome</keyword>
<reference evidence="5 6" key="1">
    <citation type="submission" date="2016-10" db="EMBL/GenBank/DDBJ databases">
        <authorList>
            <person name="de Groot N.N."/>
        </authorList>
    </citation>
    <scope>NUCLEOTIDE SEQUENCE [LARGE SCALE GENOMIC DNA]</scope>
    <source>
        <strain evidence="5 6">CGMCC 4.3510</strain>
    </source>
</reference>
<dbReference type="Pfam" id="PF00550">
    <property type="entry name" value="PP-binding"/>
    <property type="match status" value="1"/>
</dbReference>
<protein>
    <submittedName>
        <fullName evidence="5">Mycobactin phenyloxazoline synthetase</fullName>
    </submittedName>
</protein>
<dbReference type="PROSITE" id="PS50075">
    <property type="entry name" value="CARRIER"/>
    <property type="match status" value="1"/>
</dbReference>
<evidence type="ECO:0000313" key="6">
    <source>
        <dbReference type="Proteomes" id="UP000199323"/>
    </source>
</evidence>
<evidence type="ECO:0000256" key="1">
    <source>
        <dbReference type="ARBA" id="ARBA00022450"/>
    </source>
</evidence>
<evidence type="ECO:0000256" key="3">
    <source>
        <dbReference type="SAM" id="MobiDB-lite"/>
    </source>
</evidence>
<evidence type="ECO:0000259" key="4">
    <source>
        <dbReference type="PROSITE" id="PS50075"/>
    </source>
</evidence>
<dbReference type="InterPro" id="IPR036736">
    <property type="entry name" value="ACP-like_sf"/>
</dbReference>
<proteinExistence type="predicted"/>
<dbReference type="OrthoDB" id="2455700at2"/>
<keyword evidence="1" id="KW-0596">Phosphopantetheine</keyword>
<dbReference type="Gene3D" id="1.10.1200.10">
    <property type="entry name" value="ACP-like"/>
    <property type="match status" value="1"/>
</dbReference>
<dbReference type="Proteomes" id="UP000199323">
    <property type="component" value="Unassembled WGS sequence"/>
</dbReference>